<accession>A0A1Q3BIP4</accession>
<evidence type="ECO:0000313" key="2">
    <source>
        <dbReference type="Proteomes" id="UP000187406"/>
    </source>
</evidence>
<name>A0A1Q3BIP4_CEPFO</name>
<dbReference type="Proteomes" id="UP000187406">
    <property type="component" value="Unassembled WGS sequence"/>
</dbReference>
<dbReference type="EMBL" id="BDDD01000589">
    <property type="protein sequence ID" value="GAV67851.1"/>
    <property type="molecule type" value="Genomic_DNA"/>
</dbReference>
<dbReference type="OrthoDB" id="1799254at2759"/>
<dbReference type="InParanoid" id="A0A1Q3BIP4"/>
<gene>
    <name evidence="1" type="ORF">CFOL_v3_11355</name>
</gene>
<reference evidence="2" key="1">
    <citation type="submission" date="2016-04" db="EMBL/GenBank/DDBJ databases">
        <title>Cephalotus genome sequencing.</title>
        <authorList>
            <person name="Fukushima K."/>
            <person name="Hasebe M."/>
            <person name="Fang X."/>
        </authorList>
    </citation>
    <scope>NUCLEOTIDE SEQUENCE [LARGE SCALE GENOMIC DNA]</scope>
    <source>
        <strain evidence="2">cv. St1</strain>
    </source>
</reference>
<dbReference type="STRING" id="3775.A0A1Q3BIP4"/>
<dbReference type="AlphaFoldDB" id="A0A1Q3BIP4"/>
<sequence length="163" mass="17982">MLPRAESERGNMIKRPFIRVPEISNGDLPYSSISNPCSEQLIRMVLKPHIVNHTGATASALQPITAAKDSTLEEVKTVQASISQKPELIRSENTMVENQSYSQIGFARPDAIKSNSPRTYMHGDLQSRNKFENQILPGCIAGNLKSEPVNSTDQLIQSTSFAK</sequence>
<keyword evidence="2" id="KW-1185">Reference proteome</keyword>
<protein>
    <submittedName>
        <fullName evidence="1">Uncharacterized protein</fullName>
    </submittedName>
</protein>
<evidence type="ECO:0000313" key="1">
    <source>
        <dbReference type="EMBL" id="GAV67851.1"/>
    </source>
</evidence>
<proteinExistence type="predicted"/>
<organism evidence="1 2">
    <name type="scientific">Cephalotus follicularis</name>
    <name type="common">Albany pitcher plant</name>
    <dbReference type="NCBI Taxonomy" id="3775"/>
    <lineage>
        <taxon>Eukaryota</taxon>
        <taxon>Viridiplantae</taxon>
        <taxon>Streptophyta</taxon>
        <taxon>Embryophyta</taxon>
        <taxon>Tracheophyta</taxon>
        <taxon>Spermatophyta</taxon>
        <taxon>Magnoliopsida</taxon>
        <taxon>eudicotyledons</taxon>
        <taxon>Gunneridae</taxon>
        <taxon>Pentapetalae</taxon>
        <taxon>rosids</taxon>
        <taxon>fabids</taxon>
        <taxon>Oxalidales</taxon>
        <taxon>Cephalotaceae</taxon>
        <taxon>Cephalotus</taxon>
    </lineage>
</organism>
<comment type="caution">
    <text evidence="1">The sequence shown here is derived from an EMBL/GenBank/DDBJ whole genome shotgun (WGS) entry which is preliminary data.</text>
</comment>